<feature type="transmembrane region" description="Helical" evidence="7">
    <location>
        <begin position="208"/>
        <end position="230"/>
    </location>
</feature>
<protein>
    <recommendedName>
        <fullName evidence="8">Amino acid permease/ SLC12A domain-containing protein</fullName>
    </recommendedName>
</protein>
<evidence type="ECO:0000313" key="9">
    <source>
        <dbReference type="EMBL" id="THV68209.1"/>
    </source>
</evidence>
<keyword evidence="4" id="KW-0029">Amino-acid transport</keyword>
<dbReference type="Gene3D" id="1.20.1740.10">
    <property type="entry name" value="Amino acid/polyamine transporter I"/>
    <property type="match status" value="1"/>
</dbReference>
<reference evidence="9 10" key="1">
    <citation type="submission" date="2018-10" db="EMBL/GenBank/DDBJ databases">
        <title>Fifty Aureobasidium pullulans genomes reveal a recombining polyextremotolerant generalist.</title>
        <authorList>
            <person name="Gostincar C."/>
            <person name="Turk M."/>
            <person name="Zajc J."/>
            <person name="Gunde-Cimerman N."/>
        </authorList>
    </citation>
    <scope>NUCLEOTIDE SEQUENCE [LARGE SCALE GENOMIC DNA]</scope>
    <source>
        <strain evidence="9 10">EXF-11900</strain>
    </source>
</reference>
<comment type="caution">
    <text evidence="9">The sequence shown here is derived from an EMBL/GenBank/DDBJ whole genome shotgun (WGS) entry which is preliminary data.</text>
</comment>
<feature type="transmembrane region" description="Helical" evidence="7">
    <location>
        <begin position="127"/>
        <end position="147"/>
    </location>
</feature>
<dbReference type="Pfam" id="PF00324">
    <property type="entry name" value="AA_permease"/>
    <property type="match status" value="1"/>
</dbReference>
<feature type="transmembrane region" description="Helical" evidence="7">
    <location>
        <begin position="459"/>
        <end position="476"/>
    </location>
</feature>
<keyword evidence="3 7" id="KW-0812">Transmembrane</keyword>
<feature type="transmembrane region" description="Helical" evidence="7">
    <location>
        <begin position="242"/>
        <end position="264"/>
    </location>
</feature>
<evidence type="ECO:0000256" key="7">
    <source>
        <dbReference type="SAM" id="Phobius"/>
    </source>
</evidence>
<evidence type="ECO:0000313" key="10">
    <source>
        <dbReference type="Proteomes" id="UP000304951"/>
    </source>
</evidence>
<dbReference type="InterPro" id="IPR050524">
    <property type="entry name" value="APC_YAT"/>
</dbReference>
<evidence type="ECO:0000256" key="3">
    <source>
        <dbReference type="ARBA" id="ARBA00022692"/>
    </source>
</evidence>
<dbReference type="GO" id="GO:0016020">
    <property type="term" value="C:membrane"/>
    <property type="evidence" value="ECO:0007669"/>
    <property type="project" value="UniProtKB-SubCell"/>
</dbReference>
<accession>A0A4S8SCZ9</accession>
<gene>
    <name evidence="9" type="ORF">D6D28_06902</name>
</gene>
<proteinExistence type="predicted"/>
<evidence type="ECO:0000256" key="1">
    <source>
        <dbReference type="ARBA" id="ARBA00004141"/>
    </source>
</evidence>
<comment type="subcellular location">
    <subcellularLocation>
        <location evidence="1">Membrane</location>
        <topology evidence="1">Multi-pass membrane protein</topology>
    </subcellularLocation>
</comment>
<evidence type="ECO:0000256" key="6">
    <source>
        <dbReference type="ARBA" id="ARBA00023136"/>
    </source>
</evidence>
<dbReference type="AlphaFoldDB" id="A0A4S8SCZ9"/>
<name>A0A4S8SCZ9_AURPU</name>
<dbReference type="PROSITE" id="PS00218">
    <property type="entry name" value="AMINO_ACID_PERMEASE_1"/>
    <property type="match status" value="1"/>
</dbReference>
<feature type="transmembrane region" description="Helical" evidence="7">
    <location>
        <begin position="496"/>
        <end position="519"/>
    </location>
</feature>
<dbReference type="GO" id="GO:0015171">
    <property type="term" value="F:amino acid transmembrane transporter activity"/>
    <property type="evidence" value="ECO:0007669"/>
    <property type="project" value="TreeGrafter"/>
</dbReference>
<feature type="transmembrane region" description="Helical" evidence="7">
    <location>
        <begin position="531"/>
        <end position="550"/>
    </location>
</feature>
<keyword evidence="6 7" id="KW-0472">Membrane</keyword>
<feature type="transmembrane region" description="Helical" evidence="7">
    <location>
        <begin position="428"/>
        <end position="453"/>
    </location>
</feature>
<dbReference type="InterPro" id="IPR004841">
    <property type="entry name" value="AA-permease/SLC12A_dom"/>
</dbReference>
<evidence type="ECO:0000256" key="4">
    <source>
        <dbReference type="ARBA" id="ARBA00022970"/>
    </source>
</evidence>
<sequence length="596" mass="65121">MSIHFVSLSSSFHIISHSPRSTHRASLIDMMEKTAHEDVTGGKTSPELSPQLSNDGYVTDYAAPKASLMTRLGLTPDSFKRRTLDDKHNQLNKTLKGRHLSMIAIGGSIGAGLFVGSGGALRSGGPASLLIGFGIMGVMIFNVVYALGELAIMYPISGGFYTYSVRFIDPAWGFAMGWNYVFQWAIVLPLELVVAGLTVNYWGADVNVGVWITVFFLLVVLINVFGVLGYAEEEFWAALLKLSTVSIFLIMGVIFVCGGGPSNGKYSEYVGAKNWYNPGAFSDGFPGLCSVFVTAAFSFSGTELVGLAAAESATPQKSLPSAVKQVFWRITLFYILGLFFVGLLVPYDDPRLLGSGGYLDVSTSPFVITAVDAGIPGFGDFVNAVILVSVISIGLSGVYGGSRTLTALAEQGYAPKIFTYIDRAGRPLWSTVFVLAWAPLAYITLASTGVIVFNWLQSLSGLAALFTWGSICLAHIRFRAAWKHQGHTLDELPFKAVFGVVGSWIGLILIIIVLIAQFYVAIRPLDAEAFFASYLAIFVVIVFYIVGWVWKREGWHKLADIDVDSGRREIDWDHFNKLRAVHDSHPKWRRFLSHIF</sequence>
<dbReference type="FunFam" id="1.20.1740.10:FF:000017">
    <property type="entry name" value="Amino acid permease"/>
    <property type="match status" value="1"/>
</dbReference>
<dbReference type="InterPro" id="IPR004840">
    <property type="entry name" value="Amino_acid_permease_CS"/>
</dbReference>
<feature type="transmembrane region" description="Helical" evidence="7">
    <location>
        <begin position="326"/>
        <end position="347"/>
    </location>
</feature>
<feature type="transmembrane region" description="Helical" evidence="7">
    <location>
        <begin position="181"/>
        <end position="202"/>
    </location>
</feature>
<feature type="domain" description="Amino acid permease/ SLC12A" evidence="8">
    <location>
        <begin position="99"/>
        <end position="554"/>
    </location>
</feature>
<evidence type="ECO:0000256" key="2">
    <source>
        <dbReference type="ARBA" id="ARBA00022448"/>
    </source>
</evidence>
<evidence type="ECO:0000256" key="5">
    <source>
        <dbReference type="ARBA" id="ARBA00022989"/>
    </source>
</evidence>
<evidence type="ECO:0000259" key="8">
    <source>
        <dbReference type="Pfam" id="PF00324"/>
    </source>
</evidence>
<feature type="transmembrane region" description="Helical" evidence="7">
    <location>
        <begin position="381"/>
        <end position="401"/>
    </location>
</feature>
<dbReference type="PANTHER" id="PTHR43341">
    <property type="entry name" value="AMINO ACID PERMEASE"/>
    <property type="match status" value="1"/>
</dbReference>
<keyword evidence="5 7" id="KW-1133">Transmembrane helix</keyword>
<organism evidence="9 10">
    <name type="scientific">Aureobasidium pullulans</name>
    <name type="common">Black yeast</name>
    <name type="synonym">Pullularia pullulans</name>
    <dbReference type="NCBI Taxonomy" id="5580"/>
    <lineage>
        <taxon>Eukaryota</taxon>
        <taxon>Fungi</taxon>
        <taxon>Dikarya</taxon>
        <taxon>Ascomycota</taxon>
        <taxon>Pezizomycotina</taxon>
        <taxon>Dothideomycetes</taxon>
        <taxon>Dothideomycetidae</taxon>
        <taxon>Dothideales</taxon>
        <taxon>Saccotheciaceae</taxon>
        <taxon>Aureobasidium</taxon>
    </lineage>
</organism>
<dbReference type="Proteomes" id="UP000304951">
    <property type="component" value="Unassembled WGS sequence"/>
</dbReference>
<dbReference type="PANTHER" id="PTHR43341:SF12">
    <property type="entry name" value="AMINO ACID TRANSPORTER (EUROFUNG)"/>
    <property type="match status" value="1"/>
</dbReference>
<keyword evidence="2" id="KW-0813">Transport</keyword>
<feature type="transmembrane region" description="Helical" evidence="7">
    <location>
        <begin position="100"/>
        <end position="121"/>
    </location>
</feature>
<dbReference type="EMBL" id="QZAF01000342">
    <property type="protein sequence ID" value="THV68209.1"/>
    <property type="molecule type" value="Genomic_DNA"/>
</dbReference>